<sequence>MGESIRLFPECHADTALIRFLVKDEDLLRHSAGINEVAKNMQRSIQEFKKVVGIVDNDKHKPRYFRSFYKTDEKNRICYLHKPESNEYLIFIDKAIESFLLWNASEVNLAVTNYGFPTEVKPLGDMLKRIEIETDPNYLQLLTELKNRNAPGFITLENILNDFLTT</sequence>
<organism evidence="1 2">
    <name type="scientific">Larkinella rosea</name>
    <dbReference type="NCBI Taxonomy" id="2025312"/>
    <lineage>
        <taxon>Bacteria</taxon>
        <taxon>Pseudomonadati</taxon>
        <taxon>Bacteroidota</taxon>
        <taxon>Cytophagia</taxon>
        <taxon>Cytophagales</taxon>
        <taxon>Spirosomataceae</taxon>
        <taxon>Larkinella</taxon>
    </lineage>
</organism>
<keyword evidence="2" id="KW-1185">Reference proteome</keyword>
<name>A0A3P1BG28_9BACT</name>
<proteinExistence type="predicted"/>
<reference evidence="1 2" key="1">
    <citation type="submission" date="2018-11" db="EMBL/GenBank/DDBJ databases">
        <authorList>
            <person name="Zhou Z."/>
            <person name="Wang G."/>
        </authorList>
    </citation>
    <scope>NUCLEOTIDE SEQUENCE [LARGE SCALE GENOMIC DNA]</scope>
    <source>
        <strain evidence="1 2">KCTC52004</strain>
    </source>
</reference>
<dbReference type="EMBL" id="RQJO01000011">
    <property type="protein sequence ID" value="RRB00077.1"/>
    <property type="molecule type" value="Genomic_DNA"/>
</dbReference>
<evidence type="ECO:0000313" key="1">
    <source>
        <dbReference type="EMBL" id="RRB00077.1"/>
    </source>
</evidence>
<dbReference type="OrthoDB" id="954439at2"/>
<dbReference type="AlphaFoldDB" id="A0A3P1BG28"/>
<dbReference type="Proteomes" id="UP000271925">
    <property type="component" value="Unassembled WGS sequence"/>
</dbReference>
<evidence type="ECO:0000313" key="2">
    <source>
        <dbReference type="Proteomes" id="UP000271925"/>
    </source>
</evidence>
<protein>
    <submittedName>
        <fullName evidence="1">Uncharacterized protein</fullName>
    </submittedName>
</protein>
<comment type="caution">
    <text evidence="1">The sequence shown here is derived from an EMBL/GenBank/DDBJ whole genome shotgun (WGS) entry which is preliminary data.</text>
</comment>
<accession>A0A3P1BG28</accession>
<dbReference type="RefSeq" id="WP_124878259.1">
    <property type="nucleotide sequence ID" value="NZ_RQJO01000011.1"/>
</dbReference>
<gene>
    <name evidence="1" type="ORF">EHT25_25985</name>
</gene>